<keyword evidence="2" id="KW-1133">Transmembrane helix</keyword>
<organism evidence="3 4">
    <name type="scientific">Glossina brevipalpis</name>
    <dbReference type="NCBI Taxonomy" id="37001"/>
    <lineage>
        <taxon>Eukaryota</taxon>
        <taxon>Metazoa</taxon>
        <taxon>Ecdysozoa</taxon>
        <taxon>Arthropoda</taxon>
        <taxon>Hexapoda</taxon>
        <taxon>Insecta</taxon>
        <taxon>Pterygota</taxon>
        <taxon>Neoptera</taxon>
        <taxon>Endopterygota</taxon>
        <taxon>Diptera</taxon>
        <taxon>Brachycera</taxon>
        <taxon>Muscomorpha</taxon>
        <taxon>Hippoboscoidea</taxon>
        <taxon>Glossinidae</taxon>
        <taxon>Glossina</taxon>
    </lineage>
</organism>
<protein>
    <submittedName>
        <fullName evidence="3">Uncharacterized protein</fullName>
    </submittedName>
</protein>
<feature type="compositionally biased region" description="Acidic residues" evidence="1">
    <location>
        <begin position="115"/>
        <end position="130"/>
    </location>
</feature>
<dbReference type="AlphaFoldDB" id="A0A1A9WFE9"/>
<dbReference type="Proteomes" id="UP000091820">
    <property type="component" value="Unassembled WGS sequence"/>
</dbReference>
<name>A0A1A9WFE9_9MUSC</name>
<evidence type="ECO:0000256" key="1">
    <source>
        <dbReference type="SAM" id="MobiDB-lite"/>
    </source>
</evidence>
<feature type="transmembrane region" description="Helical" evidence="2">
    <location>
        <begin position="179"/>
        <end position="203"/>
    </location>
</feature>
<keyword evidence="2" id="KW-0812">Transmembrane</keyword>
<keyword evidence="4" id="KW-1185">Reference proteome</keyword>
<reference evidence="4" key="1">
    <citation type="submission" date="2014-03" db="EMBL/GenBank/DDBJ databases">
        <authorList>
            <person name="Aksoy S."/>
            <person name="Warren W."/>
            <person name="Wilson R.K."/>
        </authorList>
    </citation>
    <scope>NUCLEOTIDE SEQUENCE [LARGE SCALE GENOMIC DNA]</scope>
    <source>
        <strain evidence="4">IAEA</strain>
    </source>
</reference>
<feature type="region of interest" description="Disordered" evidence="1">
    <location>
        <begin position="23"/>
        <end position="55"/>
    </location>
</feature>
<evidence type="ECO:0000313" key="4">
    <source>
        <dbReference type="Proteomes" id="UP000091820"/>
    </source>
</evidence>
<keyword evidence="2" id="KW-0472">Membrane</keyword>
<sequence>MEFQLYGGFGFVSKDLISSFLSSRSKSEGDSNDAENPLVSPSESDCCAKPENPSNSLSFELEEELVLLIREGGSWSSTSPPNKVSSSPFLFSSGFFFDCSSVERNSQSISNLTADDVDDDGDDDNDEEDERADIFSGVAARVSDWLLSLFWVSFSVELFNKFSDISDPKIKSKPLSVLFLLRLILALIVLFSIQSAPLLMLQLSIYNNYPVMQTVNKTIFLAIVAIGYDRNEYLLLHQLEILKRLLFLLN</sequence>
<dbReference type="VEuPathDB" id="VectorBase:GBRI017691"/>
<feature type="region of interest" description="Disordered" evidence="1">
    <location>
        <begin position="110"/>
        <end position="130"/>
    </location>
</feature>
<accession>A0A1A9WFE9</accession>
<reference evidence="3" key="2">
    <citation type="submission" date="2020-05" db="UniProtKB">
        <authorList>
            <consortium name="EnsemblMetazoa"/>
        </authorList>
    </citation>
    <scope>IDENTIFICATION</scope>
    <source>
        <strain evidence="3">IAEA</strain>
    </source>
</reference>
<dbReference type="EnsemblMetazoa" id="GBRI017691-RA">
    <property type="protein sequence ID" value="GBRI017691-PA"/>
    <property type="gene ID" value="GBRI017691"/>
</dbReference>
<evidence type="ECO:0000256" key="2">
    <source>
        <dbReference type="SAM" id="Phobius"/>
    </source>
</evidence>
<evidence type="ECO:0000313" key="3">
    <source>
        <dbReference type="EnsemblMetazoa" id="GBRI017691-PA"/>
    </source>
</evidence>
<proteinExistence type="predicted"/>